<dbReference type="InterPro" id="IPR033389">
    <property type="entry name" value="AUX/IAA_dom"/>
</dbReference>
<keyword evidence="3 6" id="KW-0804">Transcription</keyword>
<dbReference type="InterPro" id="IPR053793">
    <property type="entry name" value="PB1-like"/>
</dbReference>
<gene>
    <name evidence="9" type="ORF">EZV62_018886</name>
</gene>
<comment type="subcellular location">
    <subcellularLocation>
        <location evidence="1 6">Nucleus</location>
    </subcellularLocation>
</comment>
<organism evidence="9 10">
    <name type="scientific">Acer yangbiense</name>
    <dbReference type="NCBI Taxonomy" id="1000413"/>
    <lineage>
        <taxon>Eukaryota</taxon>
        <taxon>Viridiplantae</taxon>
        <taxon>Streptophyta</taxon>
        <taxon>Embryophyta</taxon>
        <taxon>Tracheophyta</taxon>
        <taxon>Spermatophyta</taxon>
        <taxon>Magnoliopsida</taxon>
        <taxon>eudicotyledons</taxon>
        <taxon>Gunneridae</taxon>
        <taxon>Pentapetalae</taxon>
        <taxon>rosids</taxon>
        <taxon>malvids</taxon>
        <taxon>Sapindales</taxon>
        <taxon>Sapindaceae</taxon>
        <taxon>Hippocastanoideae</taxon>
        <taxon>Acereae</taxon>
        <taxon>Acer</taxon>
    </lineage>
</organism>
<feature type="domain" description="PB1" evidence="8">
    <location>
        <begin position="230"/>
        <end position="319"/>
    </location>
</feature>
<dbReference type="GO" id="GO:0009734">
    <property type="term" value="P:auxin-activated signaling pathway"/>
    <property type="evidence" value="ECO:0007669"/>
    <property type="project" value="UniProtKB-UniRule"/>
</dbReference>
<feature type="transmembrane region" description="Helical" evidence="7">
    <location>
        <begin position="133"/>
        <end position="151"/>
    </location>
</feature>
<comment type="function">
    <text evidence="6">Aux/IAA proteins are short-lived transcriptional factors that function as repressors of early auxin response genes at low auxin concentrations.</text>
</comment>
<keyword evidence="5 6" id="KW-0927">Auxin signaling pathway</keyword>
<protein>
    <recommendedName>
        <fullName evidence="6">Auxin-responsive protein</fullName>
    </recommendedName>
</protein>
<feature type="transmembrane region" description="Helical" evidence="7">
    <location>
        <begin position="68"/>
        <end position="88"/>
    </location>
</feature>
<evidence type="ECO:0000256" key="1">
    <source>
        <dbReference type="ARBA" id="ARBA00004123"/>
    </source>
</evidence>
<evidence type="ECO:0000256" key="4">
    <source>
        <dbReference type="ARBA" id="ARBA00023242"/>
    </source>
</evidence>
<sequence length="576" mass="65265">MKNFRRDIEGKLVSYLPSGPVFCCFAASPICKGCKFLGSHKERTLALFFFVVEAVSVVLDLIGTNKEAFLLAAFLLSAFGFAITLYACVEEKTNIKTLAERQLKAVEFVFSVIQLGVTFFQFLLTVLQVKNSYNASAFPLAFATIAVVFIFKKSGNIDDCDDHSLPKDCLLPLVNLQPISSPIEFDLTAETSSPNQVNPTSPLIKRSTHASDVATCNDHPANDHVTLSKNIEVLVPEYGVQRAIDLIVFTSYKELCKELKTMFSIPLYFNKRPKSHWELYYEDDNGEMFLVGDYSWDEFYHNVRKLYLYKKKKKSLRKNFMVEPPQRIYDDVSPPPLPAKTGEKIDDCEDHSLPRDCLLPLVNLQPIDPVPISTPIELDLTETSSPNQVNPTNTLIKRSTHASNVATCNDHPVNDHVVLSKNIEVLVPEYGVQRAFDLFVFTCYTDLYKELKKMFSIPLYFNKRTKSHWELIYEDDNGDMFLVGDYSWDVFYHNVRKLYLYKKKSLRNNIMLKRPQLIHHDVSPPPATLPSEQKTIMEPVAAYNPHSSSHILNDKDIEVASNIAQPAPAPAPGSVL</sequence>
<keyword evidence="10" id="KW-1185">Reference proteome</keyword>
<feature type="transmembrane region" description="Helical" evidence="7">
    <location>
        <begin position="12"/>
        <end position="31"/>
    </location>
</feature>
<dbReference type="GO" id="GO:0005634">
    <property type="term" value="C:nucleus"/>
    <property type="evidence" value="ECO:0007669"/>
    <property type="project" value="UniProtKB-SubCell"/>
</dbReference>
<evidence type="ECO:0000313" key="10">
    <source>
        <dbReference type="Proteomes" id="UP000323000"/>
    </source>
</evidence>
<dbReference type="PANTHER" id="PTHR31384">
    <property type="entry name" value="AUXIN RESPONSE FACTOR 4-RELATED"/>
    <property type="match status" value="1"/>
</dbReference>
<dbReference type="GO" id="GO:0006355">
    <property type="term" value="P:regulation of DNA-templated transcription"/>
    <property type="evidence" value="ECO:0007669"/>
    <property type="project" value="InterPro"/>
</dbReference>
<accession>A0A5C7H9A6</accession>
<proteinExistence type="inferred from homology"/>
<evidence type="ECO:0000256" key="6">
    <source>
        <dbReference type="RuleBase" id="RU004549"/>
    </source>
</evidence>
<evidence type="ECO:0000259" key="8">
    <source>
        <dbReference type="PROSITE" id="PS51745"/>
    </source>
</evidence>
<keyword evidence="7" id="KW-1133">Transmembrane helix</keyword>
<dbReference type="GO" id="GO:0003677">
    <property type="term" value="F:DNA binding"/>
    <property type="evidence" value="ECO:0007669"/>
    <property type="project" value="InterPro"/>
</dbReference>
<evidence type="ECO:0000256" key="3">
    <source>
        <dbReference type="ARBA" id="ARBA00023163"/>
    </source>
</evidence>
<keyword evidence="2 6" id="KW-0805">Transcription regulation</keyword>
<feature type="domain" description="PB1" evidence="8">
    <location>
        <begin position="422"/>
        <end position="513"/>
    </location>
</feature>
<feature type="transmembrane region" description="Helical" evidence="7">
    <location>
        <begin position="43"/>
        <end position="62"/>
    </location>
</feature>
<evidence type="ECO:0000256" key="7">
    <source>
        <dbReference type="SAM" id="Phobius"/>
    </source>
</evidence>
<reference evidence="10" key="1">
    <citation type="journal article" date="2019" name="Gigascience">
        <title>De novo genome assembly of the endangered Acer yangbiense, a plant species with extremely small populations endemic to Yunnan Province, China.</title>
        <authorList>
            <person name="Yang J."/>
            <person name="Wariss H.M."/>
            <person name="Tao L."/>
            <person name="Zhang R."/>
            <person name="Yun Q."/>
            <person name="Hollingsworth P."/>
            <person name="Dao Z."/>
            <person name="Luo G."/>
            <person name="Guo H."/>
            <person name="Ma Y."/>
            <person name="Sun W."/>
        </authorList>
    </citation>
    <scope>NUCLEOTIDE SEQUENCE [LARGE SCALE GENOMIC DNA]</scope>
    <source>
        <strain evidence="10">cv. Malutang</strain>
    </source>
</reference>
<dbReference type="Proteomes" id="UP000323000">
    <property type="component" value="Chromosome 9"/>
</dbReference>
<keyword evidence="4 6" id="KW-0539">Nucleus</keyword>
<dbReference type="OrthoDB" id="1625339at2759"/>
<evidence type="ECO:0000256" key="5">
    <source>
        <dbReference type="ARBA" id="ARBA00023294"/>
    </source>
</evidence>
<keyword evidence="7" id="KW-0472">Membrane</keyword>
<comment type="similarity">
    <text evidence="6">Belongs to the Aux/IAA family.</text>
</comment>
<dbReference type="PANTHER" id="PTHR31384:SF1">
    <property type="entry name" value="AUXIN RESPONSE FACTOR 9"/>
    <property type="match status" value="1"/>
</dbReference>
<feature type="transmembrane region" description="Helical" evidence="7">
    <location>
        <begin position="108"/>
        <end position="127"/>
    </location>
</feature>
<dbReference type="PROSITE" id="PS51745">
    <property type="entry name" value="PB1"/>
    <property type="match status" value="2"/>
</dbReference>
<dbReference type="InterPro" id="IPR044835">
    <property type="entry name" value="ARF_plant"/>
</dbReference>
<dbReference type="Pfam" id="PF02309">
    <property type="entry name" value="AUX_IAA"/>
    <property type="match status" value="2"/>
</dbReference>
<name>A0A5C7H9A6_9ROSI</name>
<dbReference type="SUPFAM" id="SSF54277">
    <property type="entry name" value="CAD &amp; PB1 domains"/>
    <property type="match status" value="2"/>
</dbReference>
<evidence type="ECO:0000313" key="9">
    <source>
        <dbReference type="EMBL" id="TXG53630.1"/>
    </source>
</evidence>
<dbReference type="AlphaFoldDB" id="A0A5C7H9A6"/>
<keyword evidence="7" id="KW-0812">Transmembrane</keyword>
<comment type="subunit">
    <text evidence="6">Homodimers and heterodimers.</text>
</comment>
<keyword evidence="6" id="KW-0678">Repressor</keyword>
<dbReference type="EMBL" id="VAHF01000009">
    <property type="protein sequence ID" value="TXG53630.1"/>
    <property type="molecule type" value="Genomic_DNA"/>
</dbReference>
<comment type="caution">
    <text evidence="9">The sequence shown here is derived from an EMBL/GenBank/DDBJ whole genome shotgun (WGS) entry which is preliminary data.</text>
</comment>
<dbReference type="Gene3D" id="3.10.20.90">
    <property type="entry name" value="Phosphatidylinositol 3-kinase Catalytic Subunit, Chain A, domain 1"/>
    <property type="match status" value="2"/>
</dbReference>
<evidence type="ECO:0000256" key="2">
    <source>
        <dbReference type="ARBA" id="ARBA00023015"/>
    </source>
</evidence>